<gene>
    <name evidence="4" type="ORF">ACHAWU_007911</name>
</gene>
<dbReference type="InterPro" id="IPR001650">
    <property type="entry name" value="Helicase_C-like"/>
</dbReference>
<keyword evidence="5" id="KW-1185">Reference proteome</keyword>
<dbReference type="EMBL" id="JALLBG020000171">
    <property type="protein sequence ID" value="KAL3760845.1"/>
    <property type="molecule type" value="Genomic_DNA"/>
</dbReference>
<evidence type="ECO:0000259" key="3">
    <source>
        <dbReference type="PROSITE" id="PS51196"/>
    </source>
</evidence>
<evidence type="ECO:0000313" key="5">
    <source>
        <dbReference type="Proteomes" id="UP001530293"/>
    </source>
</evidence>
<dbReference type="PROSITE" id="PS51194">
    <property type="entry name" value="HELICASE_CTER"/>
    <property type="match status" value="1"/>
</dbReference>
<dbReference type="PANTHER" id="PTHR47763:SF4">
    <property type="entry name" value="ALPHA-PROTEIN KINASE VWKA"/>
    <property type="match status" value="1"/>
</dbReference>
<dbReference type="CDD" id="cd00198">
    <property type="entry name" value="vWFA"/>
    <property type="match status" value="1"/>
</dbReference>
<dbReference type="InterPro" id="IPR014018">
    <property type="entry name" value="SecA_motor_DEAD"/>
</dbReference>
<reference evidence="4 5" key="1">
    <citation type="submission" date="2024-10" db="EMBL/GenBank/DDBJ databases">
        <title>Updated reference genomes for cyclostephanoid diatoms.</title>
        <authorList>
            <person name="Roberts W.R."/>
            <person name="Alverson A.J."/>
        </authorList>
    </citation>
    <scope>NUCLEOTIDE SEQUENCE [LARGE SCALE GENOMIC DNA]</scope>
    <source>
        <strain evidence="4 5">AJA232-27</strain>
    </source>
</reference>
<accession>A0ABD3MJY3</accession>
<proteinExistence type="predicted"/>
<dbReference type="InterPro" id="IPR002035">
    <property type="entry name" value="VWF_A"/>
</dbReference>
<dbReference type="Gene3D" id="3.40.50.410">
    <property type="entry name" value="von Willebrand factor, type A domain"/>
    <property type="match status" value="2"/>
</dbReference>
<dbReference type="PROSITE" id="PS51196">
    <property type="entry name" value="SECA_MOTOR_DEAD"/>
    <property type="match status" value="1"/>
</dbReference>
<dbReference type="Pfam" id="PF00092">
    <property type="entry name" value="VWA"/>
    <property type="match status" value="1"/>
</dbReference>
<dbReference type="Proteomes" id="UP001530293">
    <property type="component" value="Unassembled WGS sequence"/>
</dbReference>
<dbReference type="InterPro" id="IPR036465">
    <property type="entry name" value="vWFA_dom_sf"/>
</dbReference>
<dbReference type="SUPFAM" id="SSF52540">
    <property type="entry name" value="P-loop containing nucleoside triphosphate hydrolases"/>
    <property type="match status" value="1"/>
</dbReference>
<evidence type="ECO:0000313" key="4">
    <source>
        <dbReference type="EMBL" id="KAL3760845.1"/>
    </source>
</evidence>
<organism evidence="4 5">
    <name type="scientific">Discostella pseudostelligera</name>
    <dbReference type="NCBI Taxonomy" id="259834"/>
    <lineage>
        <taxon>Eukaryota</taxon>
        <taxon>Sar</taxon>
        <taxon>Stramenopiles</taxon>
        <taxon>Ochrophyta</taxon>
        <taxon>Bacillariophyta</taxon>
        <taxon>Coscinodiscophyceae</taxon>
        <taxon>Thalassiosirophycidae</taxon>
        <taxon>Stephanodiscales</taxon>
        <taxon>Stephanodiscaceae</taxon>
        <taxon>Discostella</taxon>
    </lineage>
</organism>
<name>A0ABD3MJY3_9STRA</name>
<dbReference type="PROSITE" id="PS50234">
    <property type="entry name" value="VWFA"/>
    <property type="match status" value="1"/>
</dbReference>
<feature type="domain" description="SecA family profile" evidence="3">
    <location>
        <begin position="1"/>
        <end position="330"/>
    </location>
</feature>
<sequence>MRDIKSMPEYQRLLRKLPSFSFLLDNEISRMLDQVSKVEDVPYHLDLDNDRIGYKVMDSISYDVTYGYSTCFAYLKELPKLKNKSILSSVLSMPVSCGQFSYANISPHRILGVSGTLQALSEHEREILLKYGLNKYIFVPSVYGASNFDFDKAGEGIYIETTTSDFYHKITAQITKTAKAKRAVIVFFQDRAKLDEYVASPMYRQLNRHKKLLLEDMSTTEKSFVISKAATAGQITLSTAVFGRGTDFFGKDEVVESNGGVHIIQTFLSEELSEEIQVQGRTARQGKRGSYQMILLESDLQSQFGVDIGAKDKVPQKELYEWLCDLRRLKHRKRCIQMEENLKEATMKDCATHRYFDYLLAGNITDATSEFEELYRSMKKAPMPTSLMIDLAFAIDVTGSMAPYSLSIISTVESLITGQSSILEKLKSTLPEIEFKLRVGCVGFRDFDDKPNQFQDIIWSEGHFTDDIPIAIHSIKSLCGNPYGGCDIAEDHIGAIHHCANHWTHPNDWTSEIKCIILFSDAPTHGLVRPVFSGDSSYDNYPTHHPDGLKLEDAVLSLLAKDISLFFCSFDPHATATTEEEISRCMKEHPENKSDGGIVLIPMAPKNQLPKSVNSFTGHGRHIIFVLDESGSMHYDWSGVVEAYRKYIEKRKQSQSCNDLVSVVQFDTSSRITVSKVSLSNAPKQLSYNGQRTYFHPAALDACKVAHDTPETHTPVIIFMSDGEADDADAASREFSILNQRVSSATGKDLELHVVAFGNGASKSQLETIARASNVGKVHASANVEDLANVFVAIATNANVATVLESEISKRMSEAVSSKLSLEYFGS</sequence>
<dbReference type="Gene3D" id="3.40.50.300">
    <property type="entry name" value="P-loop containing nucleotide triphosphate hydrolases"/>
    <property type="match status" value="1"/>
</dbReference>
<dbReference type="SUPFAM" id="SSF53300">
    <property type="entry name" value="vWA-like"/>
    <property type="match status" value="2"/>
</dbReference>
<dbReference type="InterPro" id="IPR052969">
    <property type="entry name" value="Thr-specific_kinase-like"/>
</dbReference>
<dbReference type="AlphaFoldDB" id="A0ABD3MJY3"/>
<comment type="caution">
    <text evidence="4">The sequence shown here is derived from an EMBL/GenBank/DDBJ whole genome shotgun (WGS) entry which is preliminary data.</text>
</comment>
<dbReference type="InterPro" id="IPR027417">
    <property type="entry name" value="P-loop_NTPase"/>
</dbReference>
<dbReference type="SMART" id="SM00327">
    <property type="entry name" value="VWA"/>
    <property type="match status" value="1"/>
</dbReference>
<evidence type="ECO:0000259" key="2">
    <source>
        <dbReference type="PROSITE" id="PS51194"/>
    </source>
</evidence>
<evidence type="ECO:0000259" key="1">
    <source>
        <dbReference type="PROSITE" id="PS50234"/>
    </source>
</evidence>
<feature type="domain" description="Helicase C-terminal" evidence="2">
    <location>
        <begin position="169"/>
        <end position="327"/>
    </location>
</feature>
<protein>
    <submittedName>
        <fullName evidence="4">Uncharacterized protein</fullName>
    </submittedName>
</protein>
<feature type="domain" description="VWFA" evidence="1">
    <location>
        <begin position="622"/>
        <end position="794"/>
    </location>
</feature>
<dbReference type="PANTHER" id="PTHR47763">
    <property type="entry name" value="ALPHA-PROTEIN KINASE VWKA"/>
    <property type="match status" value="1"/>
</dbReference>